<dbReference type="AlphaFoldDB" id="I4ESA3"/>
<proteinExistence type="predicted"/>
<name>I4ESA3_MODI5</name>
<accession>I4ESA3</accession>
<dbReference type="HOGENOM" id="CLU_124933_0_0_11"/>
<dbReference type="SMART" id="SM00953">
    <property type="entry name" value="RES"/>
    <property type="match status" value="1"/>
</dbReference>
<dbReference type="KEGG" id="mmar:MODMU_0815"/>
<evidence type="ECO:0000259" key="1">
    <source>
        <dbReference type="SMART" id="SM00953"/>
    </source>
</evidence>
<dbReference type="eggNOG" id="COG5654">
    <property type="taxonomic scope" value="Bacteria"/>
</dbReference>
<evidence type="ECO:0000313" key="3">
    <source>
        <dbReference type="Proteomes" id="UP000006461"/>
    </source>
</evidence>
<gene>
    <name evidence="2" type="ordered locus">MODMU_0815</name>
</gene>
<dbReference type="STRING" id="477641.MODMU_0815"/>
<dbReference type="OMA" id="DSTRACM"/>
<dbReference type="Proteomes" id="UP000006461">
    <property type="component" value="Chromosome"/>
</dbReference>
<dbReference type="Pfam" id="PF08808">
    <property type="entry name" value="RES"/>
    <property type="match status" value="1"/>
</dbReference>
<organism evidence="2 3">
    <name type="scientific">Modestobacter italicus (strain DSM 44449 / CECT 9708 / BC 501)</name>
    <dbReference type="NCBI Taxonomy" id="2732864"/>
    <lineage>
        <taxon>Bacteria</taxon>
        <taxon>Bacillati</taxon>
        <taxon>Actinomycetota</taxon>
        <taxon>Actinomycetes</taxon>
        <taxon>Geodermatophilales</taxon>
        <taxon>Geodermatophilaceae</taxon>
        <taxon>Modestobacter</taxon>
    </lineage>
</organism>
<keyword evidence="3" id="KW-1185">Reference proteome</keyword>
<sequence length="187" mass="20410">MSVPLDEDVVQQVNDAGSTPWSGTVHRYTAAEYEPLSGEGAYKFGGRWNPRRIFPTIYLARPLSASMGELRRLAEATSVDPQALLRRGYVLHDIEVVDLPVLDLRTPAALAFVGLSVDDIADDDWAACQSVGHAAWFLEYAGVLAPSATGDGHVLAAFEHRIQPGQMAVLESRPLDLETYLRHCPPA</sequence>
<dbReference type="InterPro" id="IPR014914">
    <property type="entry name" value="RES_dom"/>
</dbReference>
<feature type="domain" description="RES" evidence="1">
    <location>
        <begin position="35"/>
        <end position="173"/>
    </location>
</feature>
<protein>
    <recommendedName>
        <fullName evidence="1">RES domain-containing protein</fullName>
    </recommendedName>
</protein>
<dbReference type="EMBL" id="FO203431">
    <property type="protein sequence ID" value="CCH86266.1"/>
    <property type="molecule type" value="Genomic_DNA"/>
</dbReference>
<dbReference type="OrthoDB" id="648213at2"/>
<evidence type="ECO:0000313" key="2">
    <source>
        <dbReference type="EMBL" id="CCH86266.1"/>
    </source>
</evidence>
<reference evidence="2 3" key="1">
    <citation type="journal article" date="2012" name="J. Bacteriol.">
        <title>Genome Sequence of Radiation-Resistant Modestobacter marinus Strain BC501, a Representative Actinobacterium That Thrives on Calcareous Stone Surfaces.</title>
        <authorList>
            <person name="Normand P."/>
            <person name="Gury J."/>
            <person name="Pujic P."/>
            <person name="Chouaia B."/>
            <person name="Crotti E."/>
            <person name="Brusetti L."/>
            <person name="Daffonchio D."/>
            <person name="Vacherie B."/>
            <person name="Barbe V."/>
            <person name="Medigue C."/>
            <person name="Calteau A."/>
            <person name="Ghodhbane-Gtari F."/>
            <person name="Essoussi I."/>
            <person name="Nouioui I."/>
            <person name="Abbassi-Ghozzi I."/>
            <person name="Gtari M."/>
        </authorList>
    </citation>
    <scope>NUCLEOTIDE SEQUENCE [LARGE SCALE GENOMIC DNA]</scope>
    <source>
        <strain evidence="3">BC 501</strain>
    </source>
</reference>